<dbReference type="SUPFAM" id="SSF53756">
    <property type="entry name" value="UDP-Glycosyltransferase/glycogen phosphorylase"/>
    <property type="match status" value="1"/>
</dbReference>
<reference evidence="1" key="1">
    <citation type="submission" date="2020-05" db="EMBL/GenBank/DDBJ databases">
        <authorList>
            <person name="Chiriac C."/>
            <person name="Salcher M."/>
            <person name="Ghai R."/>
            <person name="Kavagutti S V."/>
        </authorList>
    </citation>
    <scope>NUCLEOTIDE SEQUENCE</scope>
</reference>
<dbReference type="EMBL" id="CAFBNL010000007">
    <property type="protein sequence ID" value="CAB4943584.1"/>
    <property type="molecule type" value="Genomic_DNA"/>
</dbReference>
<name>A0A6J7JMH5_9ZZZZ</name>
<protein>
    <submittedName>
        <fullName evidence="1">Unannotated protein</fullName>
    </submittedName>
</protein>
<organism evidence="1">
    <name type="scientific">freshwater metagenome</name>
    <dbReference type="NCBI Taxonomy" id="449393"/>
    <lineage>
        <taxon>unclassified sequences</taxon>
        <taxon>metagenomes</taxon>
        <taxon>ecological metagenomes</taxon>
    </lineage>
</organism>
<dbReference type="AlphaFoldDB" id="A0A6J7JMH5"/>
<dbReference type="Pfam" id="PF13692">
    <property type="entry name" value="Glyco_trans_1_4"/>
    <property type="match status" value="1"/>
</dbReference>
<evidence type="ECO:0000313" key="1">
    <source>
        <dbReference type="EMBL" id="CAB4943584.1"/>
    </source>
</evidence>
<sequence length="370" mass="40216">MRILFLSGTAVGGSAMSTRELAQRMAARGHEVDVLLRVETAPRRWMLQHRLVNLAVRLPRLLAQPVWSIAGLIGGRRRLVNELPVRVWSTILPENSLRKFLRDQAPDVVVSASIGRMAWRSIREELSAAEIASVLYLREEAAIGHLDISNAPPDLLLANAATLTERAATIGFSAQFVPSVVSLDGIRVDTTREVVLFINPVEIAGRAVAVALTKDCPEIRFAFVESWPLKPEDRRWLADALLGLANAELRPRTDDPNELYGDAAVLLAPYLTNGRPRVVLEAQANGVPVLGSSLDALVEAIGPGGLTVDADAPIAEWATALRHLLSPTNYDGFVAAARTYSERSEVNPEIIVGEFERLLLELVATRGGAS</sequence>
<dbReference type="Gene3D" id="3.40.50.2000">
    <property type="entry name" value="Glycogen Phosphorylase B"/>
    <property type="match status" value="2"/>
</dbReference>
<accession>A0A6J7JMH5</accession>
<proteinExistence type="predicted"/>
<gene>
    <name evidence="1" type="ORF">UFOPK3789_00227</name>
</gene>